<organism evidence="2 3">
    <name type="scientific">Tsukamurella soli</name>
    <dbReference type="NCBI Taxonomy" id="644556"/>
    <lineage>
        <taxon>Bacteria</taxon>
        <taxon>Bacillati</taxon>
        <taxon>Actinomycetota</taxon>
        <taxon>Actinomycetes</taxon>
        <taxon>Mycobacteriales</taxon>
        <taxon>Tsukamurellaceae</taxon>
        <taxon>Tsukamurella</taxon>
    </lineage>
</organism>
<accession>A0ABP8JC28</accession>
<name>A0ABP8JC28_9ACTN</name>
<proteinExistence type="predicted"/>
<feature type="transmembrane region" description="Helical" evidence="1">
    <location>
        <begin position="101"/>
        <end position="121"/>
    </location>
</feature>
<keyword evidence="1" id="KW-1133">Transmembrane helix</keyword>
<sequence>MKGLLARLKIDGFILAILITVLVATLVPAKGPAVRWVDDLVTVAIALLFFLYGARIHPREALAGLAHWRLHLTILAFTFVLFPLVGEAIRFLPSAVFDKSLYAGVLFLCVVPSTVQSSIAFTSIAGGNVPGAIVSASASNLLGVFVTPLLVFALMSSSGEVSFHGSAVVDLLLQLLLPFVVGQLARPWVGDWITRHGGALKYVDRSSIVLVVYSAFSAGVREGIWHTVSWLSILELVILAVVLVSLMLWLTLFVAHRLGFDRGDSIAIQFCGTKKSLATGLPMAAVLFAGQPVGLIVLPLMVFHQVQLMMCAWIAGRYARELPAHIEQNPV</sequence>
<dbReference type="InterPro" id="IPR038770">
    <property type="entry name" value="Na+/solute_symporter_sf"/>
</dbReference>
<dbReference type="PANTHER" id="PTHR18640">
    <property type="entry name" value="SOLUTE CARRIER FAMILY 10 MEMBER 7"/>
    <property type="match status" value="1"/>
</dbReference>
<dbReference type="PIRSF" id="PIRSF026166">
    <property type="entry name" value="UCP026166"/>
    <property type="match status" value="1"/>
</dbReference>
<evidence type="ECO:0000313" key="2">
    <source>
        <dbReference type="EMBL" id="GAA4388194.1"/>
    </source>
</evidence>
<keyword evidence="3" id="KW-1185">Reference proteome</keyword>
<keyword evidence="1" id="KW-0472">Membrane</keyword>
<dbReference type="Gene3D" id="1.20.1530.20">
    <property type="match status" value="1"/>
</dbReference>
<evidence type="ECO:0000313" key="3">
    <source>
        <dbReference type="Proteomes" id="UP001500635"/>
    </source>
</evidence>
<reference evidence="3" key="1">
    <citation type="journal article" date="2019" name="Int. J. Syst. Evol. Microbiol.">
        <title>The Global Catalogue of Microorganisms (GCM) 10K type strain sequencing project: providing services to taxonomists for standard genome sequencing and annotation.</title>
        <authorList>
            <consortium name="The Broad Institute Genomics Platform"/>
            <consortium name="The Broad Institute Genome Sequencing Center for Infectious Disease"/>
            <person name="Wu L."/>
            <person name="Ma J."/>
        </authorList>
    </citation>
    <scope>NUCLEOTIDE SEQUENCE [LARGE SCALE GENOMIC DNA]</scope>
    <source>
        <strain evidence="3">JCM 17688</strain>
    </source>
</reference>
<dbReference type="InterPro" id="IPR016833">
    <property type="entry name" value="Put_Na-Bile_cotransptr"/>
</dbReference>
<feature type="transmembrane region" description="Helical" evidence="1">
    <location>
        <begin position="70"/>
        <end position="89"/>
    </location>
</feature>
<feature type="transmembrane region" description="Helical" evidence="1">
    <location>
        <begin position="133"/>
        <end position="155"/>
    </location>
</feature>
<feature type="transmembrane region" description="Helical" evidence="1">
    <location>
        <begin position="12"/>
        <end position="29"/>
    </location>
</feature>
<keyword evidence="1" id="KW-0812">Transmembrane</keyword>
<dbReference type="PANTHER" id="PTHR18640:SF5">
    <property type="entry name" value="SODIUM_BILE ACID COTRANSPORTER 7"/>
    <property type="match status" value="1"/>
</dbReference>
<feature type="transmembrane region" description="Helical" evidence="1">
    <location>
        <begin position="276"/>
        <end position="302"/>
    </location>
</feature>
<dbReference type="RefSeq" id="WP_344992728.1">
    <property type="nucleotide sequence ID" value="NZ_BAABFR010000014.1"/>
</dbReference>
<feature type="transmembrane region" description="Helical" evidence="1">
    <location>
        <begin position="161"/>
        <end position="181"/>
    </location>
</feature>
<protein>
    <submittedName>
        <fullName evidence="2">Bile acid:sodium symporter</fullName>
    </submittedName>
</protein>
<gene>
    <name evidence="2" type="ORF">GCM10023147_13510</name>
</gene>
<feature type="transmembrane region" description="Helical" evidence="1">
    <location>
        <begin position="41"/>
        <end position="58"/>
    </location>
</feature>
<dbReference type="EMBL" id="BAABFR010000014">
    <property type="protein sequence ID" value="GAA4388194.1"/>
    <property type="molecule type" value="Genomic_DNA"/>
</dbReference>
<evidence type="ECO:0000256" key="1">
    <source>
        <dbReference type="SAM" id="Phobius"/>
    </source>
</evidence>
<dbReference type="Proteomes" id="UP001500635">
    <property type="component" value="Unassembled WGS sequence"/>
</dbReference>
<dbReference type="Pfam" id="PF13593">
    <property type="entry name" value="SBF_like"/>
    <property type="match status" value="1"/>
</dbReference>
<feature type="transmembrane region" description="Helical" evidence="1">
    <location>
        <begin position="202"/>
        <end position="220"/>
    </location>
</feature>
<comment type="caution">
    <text evidence="2">The sequence shown here is derived from an EMBL/GenBank/DDBJ whole genome shotgun (WGS) entry which is preliminary data.</text>
</comment>
<feature type="transmembrane region" description="Helical" evidence="1">
    <location>
        <begin position="232"/>
        <end position="255"/>
    </location>
</feature>